<comment type="similarity">
    <text evidence="1">Belongs to the AATF family.</text>
</comment>
<dbReference type="InterPro" id="IPR039223">
    <property type="entry name" value="AATF/Bfr2"/>
</dbReference>
<feature type="region of interest" description="Disordered" evidence="2">
    <location>
        <begin position="310"/>
        <end position="364"/>
    </location>
</feature>
<feature type="compositionally biased region" description="Acidic residues" evidence="2">
    <location>
        <begin position="323"/>
        <end position="350"/>
    </location>
</feature>
<dbReference type="PANTHER" id="PTHR15565">
    <property type="entry name" value="AATF PROTEIN APOPTOSIS ANTAGONIZING TRANSCRIPTION FACTOR"/>
    <property type="match status" value="1"/>
</dbReference>
<feature type="region of interest" description="Disordered" evidence="2">
    <location>
        <begin position="35"/>
        <end position="230"/>
    </location>
</feature>
<dbReference type="AlphaFoldDB" id="A0AAN8K0C6"/>
<feature type="domain" description="AATF leucine zipper-containing" evidence="4">
    <location>
        <begin position="224"/>
        <end position="402"/>
    </location>
</feature>
<feature type="compositionally biased region" description="Polar residues" evidence="2">
    <location>
        <begin position="44"/>
        <end position="53"/>
    </location>
</feature>
<dbReference type="GO" id="GO:0006357">
    <property type="term" value="P:regulation of transcription by RNA polymerase II"/>
    <property type="evidence" value="ECO:0007669"/>
    <property type="project" value="TreeGrafter"/>
</dbReference>
<proteinExistence type="inferred from homology"/>
<evidence type="ECO:0008006" key="7">
    <source>
        <dbReference type="Google" id="ProtNLM"/>
    </source>
</evidence>
<dbReference type="PANTHER" id="PTHR15565:SF0">
    <property type="entry name" value="PROTEIN AATF"/>
    <property type="match status" value="1"/>
</dbReference>
<evidence type="ECO:0000259" key="3">
    <source>
        <dbReference type="Pfam" id="PF08164"/>
    </source>
</evidence>
<feature type="compositionally biased region" description="Acidic residues" evidence="2">
    <location>
        <begin position="99"/>
        <end position="126"/>
    </location>
</feature>
<sequence>MASLSEKLAKLADTTPVFHDPEQETLDLTVAKLAEKDEKDDGLSISTRSSLRTKATALLEEDDSKYSGKRTSRKKLRNDEFSDDEIDSLALDALKEAIDSDDSEQSVDDDDEEDDDDENDDDEIDSGDDKEAVENFKTKIQQAKKEFSFEGDGDYGKYGEDDEEEEDDDEEVDDGDEKDDDDDDDDEEMSDEDVQEEKKIIKSHKDGKESDIKQFSTPAATSEEVEKGKHAKNQLGIWDGLLETRIKLQKTVSSINQLPQPSIWSLFNKLGGENFDNLATEAQCELRTLLEKLVQLQTLLLLQNPATKQIVSDKNKQQHRREDDDDDEEEDDIKMNIEDDEEITSDEEDGQATKSIPKKPTPELVMGAKRKIPLDEYPEFLVKRHTDFQTYRNDTITKWNSKTQLVSGKIKGKGFGAFNQSVLKQIQQIMSDKERLIRRTQLKRSDYRVLGTTEENRPEEQELPPEEVEMDRPTAAPVNDYDVEIFDDSDFYHHMLREFIDRKSSEIDDPLALGRQWLEVQKSRTKVKRHVDTKASKGRKLRYNVHSKLVNFMAPIDNSPWTDEARDDLYKSLFGQKVKLPDGSDESSKGR</sequence>
<dbReference type="Proteomes" id="UP001347796">
    <property type="component" value="Unassembled WGS sequence"/>
</dbReference>
<organism evidence="5 6">
    <name type="scientific">Patella caerulea</name>
    <name type="common">Rayed Mediterranean limpet</name>
    <dbReference type="NCBI Taxonomy" id="87958"/>
    <lineage>
        <taxon>Eukaryota</taxon>
        <taxon>Metazoa</taxon>
        <taxon>Spiralia</taxon>
        <taxon>Lophotrochozoa</taxon>
        <taxon>Mollusca</taxon>
        <taxon>Gastropoda</taxon>
        <taxon>Patellogastropoda</taxon>
        <taxon>Patelloidea</taxon>
        <taxon>Patellidae</taxon>
        <taxon>Patella</taxon>
    </lineage>
</organism>
<name>A0AAN8K0C6_PATCE</name>
<protein>
    <recommendedName>
        <fullName evidence="7">Protein AATF</fullName>
    </recommendedName>
</protein>
<dbReference type="EMBL" id="JAZGQO010000006">
    <property type="protein sequence ID" value="KAK6183933.1"/>
    <property type="molecule type" value="Genomic_DNA"/>
</dbReference>
<dbReference type="Pfam" id="PF08164">
    <property type="entry name" value="TRAUB"/>
    <property type="match status" value="1"/>
</dbReference>
<comment type="caution">
    <text evidence="5">The sequence shown here is derived from an EMBL/GenBank/DDBJ whole genome shotgun (WGS) entry which is preliminary data.</text>
</comment>
<reference evidence="5 6" key="1">
    <citation type="submission" date="2024-01" db="EMBL/GenBank/DDBJ databases">
        <title>The genome of the rayed Mediterranean limpet Patella caerulea (Linnaeus, 1758).</title>
        <authorList>
            <person name="Anh-Thu Weber A."/>
            <person name="Halstead-Nussloch G."/>
        </authorList>
    </citation>
    <scope>NUCLEOTIDE SEQUENCE [LARGE SCALE GENOMIC DNA]</scope>
    <source>
        <strain evidence="5">AATW-2023a</strain>
        <tissue evidence="5">Whole specimen</tissue>
    </source>
</reference>
<dbReference type="Pfam" id="PF13339">
    <property type="entry name" value="AATF-Che1"/>
    <property type="match status" value="1"/>
</dbReference>
<feature type="compositionally biased region" description="Acidic residues" evidence="2">
    <location>
        <begin position="160"/>
        <end position="195"/>
    </location>
</feature>
<dbReference type="InterPro" id="IPR012617">
    <property type="entry name" value="AATF_C"/>
</dbReference>
<accession>A0AAN8K0C6</accession>
<feature type="compositionally biased region" description="Basic residues" evidence="2">
    <location>
        <begin position="67"/>
        <end position="76"/>
    </location>
</feature>
<feature type="compositionally biased region" description="Basic and acidic residues" evidence="2">
    <location>
        <begin position="196"/>
        <end position="212"/>
    </location>
</feature>
<evidence type="ECO:0000256" key="2">
    <source>
        <dbReference type="SAM" id="MobiDB-lite"/>
    </source>
</evidence>
<evidence type="ECO:0000313" key="6">
    <source>
        <dbReference type="Proteomes" id="UP001347796"/>
    </source>
</evidence>
<feature type="region of interest" description="Disordered" evidence="2">
    <location>
        <begin position="450"/>
        <end position="471"/>
    </location>
</feature>
<evidence type="ECO:0000313" key="5">
    <source>
        <dbReference type="EMBL" id="KAK6183933.1"/>
    </source>
</evidence>
<feature type="compositionally biased region" description="Basic and acidic residues" evidence="2">
    <location>
        <begin position="311"/>
        <end position="322"/>
    </location>
</feature>
<gene>
    <name evidence="5" type="ORF">SNE40_006500</name>
</gene>
<evidence type="ECO:0000259" key="4">
    <source>
        <dbReference type="Pfam" id="PF13339"/>
    </source>
</evidence>
<feature type="compositionally biased region" description="Basic and acidic residues" evidence="2">
    <location>
        <begin position="127"/>
        <end position="159"/>
    </location>
</feature>
<feature type="domain" description="Apoptosis-antagonizing transcription factor C-terminal" evidence="3">
    <location>
        <begin position="492"/>
        <end position="574"/>
    </location>
</feature>
<feature type="region of interest" description="Disordered" evidence="2">
    <location>
        <begin position="1"/>
        <end position="23"/>
    </location>
</feature>
<evidence type="ECO:0000256" key="1">
    <source>
        <dbReference type="ARBA" id="ARBA00008966"/>
    </source>
</evidence>
<keyword evidence="6" id="KW-1185">Reference proteome</keyword>
<dbReference type="InterPro" id="IPR025160">
    <property type="entry name" value="AATF"/>
</dbReference>
<dbReference type="GO" id="GO:0005730">
    <property type="term" value="C:nucleolus"/>
    <property type="evidence" value="ECO:0007669"/>
    <property type="project" value="TreeGrafter"/>
</dbReference>